<comment type="similarity">
    <text evidence="1">Belongs to the carbon-nitrogen hydrolase superfamily. NIT1/NIT2 family.</text>
</comment>
<dbReference type="InterPro" id="IPR036526">
    <property type="entry name" value="C-N_Hydrolase_sf"/>
</dbReference>
<dbReference type="PANTHER" id="PTHR23088">
    <property type="entry name" value="NITRILASE-RELATED"/>
    <property type="match status" value="1"/>
</dbReference>
<dbReference type="Pfam" id="PF00795">
    <property type="entry name" value="CN_hydrolase"/>
    <property type="match status" value="1"/>
</dbReference>
<dbReference type="EMBL" id="BAABEP010000058">
    <property type="protein sequence ID" value="GAA3753138.1"/>
    <property type="molecule type" value="Genomic_DNA"/>
</dbReference>
<protein>
    <submittedName>
        <fullName evidence="3">Carbon-nitrogen hydrolase family protein</fullName>
    </submittedName>
</protein>
<evidence type="ECO:0000256" key="1">
    <source>
        <dbReference type="ARBA" id="ARBA00010613"/>
    </source>
</evidence>
<dbReference type="SUPFAM" id="SSF56317">
    <property type="entry name" value="Carbon-nitrogen hydrolase"/>
    <property type="match status" value="1"/>
</dbReference>
<dbReference type="Gene3D" id="3.60.110.10">
    <property type="entry name" value="Carbon-nitrogen hydrolase"/>
    <property type="match status" value="1"/>
</dbReference>
<gene>
    <name evidence="3" type="ORF">GCM10023082_55940</name>
</gene>
<accession>A0ABP7G2A9</accession>
<sequence length="285" mass="29747">MNPPAGTARPTGPLSVAAVQARAVPGDIAANSLSAARQTDRAASDGARVVVLPELHLPGYDLATLAADPRAQIPVDDPESVTDPRLDPLRASAQSTGATVLVGAALRGPHGSLTNSLLAVRPTGTVSAVYDKQHLWHSDEAALFRAGRHTGVLDVDGWRLGLAICYDMSFPEHARAAAVAGADAYVCASAFASGNEHRARVYLAARALENTVYSVFVNPVGGPADRPCSGASLLYGPDGTLLTEAQTDKEQVLTARFSFDAIERVRGFLHMLEEHRTAGTAAVAP</sequence>
<feature type="domain" description="CN hydrolase" evidence="2">
    <location>
        <begin position="14"/>
        <end position="259"/>
    </location>
</feature>
<dbReference type="PROSITE" id="PS50263">
    <property type="entry name" value="CN_HYDROLASE"/>
    <property type="match status" value="1"/>
</dbReference>
<dbReference type="Proteomes" id="UP001499884">
    <property type="component" value="Unassembled WGS sequence"/>
</dbReference>
<dbReference type="CDD" id="cd07197">
    <property type="entry name" value="nitrilase"/>
    <property type="match status" value="1"/>
</dbReference>
<evidence type="ECO:0000259" key="2">
    <source>
        <dbReference type="PROSITE" id="PS50263"/>
    </source>
</evidence>
<comment type="caution">
    <text evidence="3">The sequence shown here is derived from an EMBL/GenBank/DDBJ whole genome shotgun (WGS) entry which is preliminary data.</text>
</comment>
<dbReference type="GO" id="GO:0016787">
    <property type="term" value="F:hydrolase activity"/>
    <property type="evidence" value="ECO:0007669"/>
    <property type="project" value="UniProtKB-KW"/>
</dbReference>
<proteinExistence type="inferred from homology"/>
<dbReference type="InterPro" id="IPR003010">
    <property type="entry name" value="C-N_Hydrolase"/>
</dbReference>
<keyword evidence="3" id="KW-0378">Hydrolase</keyword>
<organism evidence="3 4">
    <name type="scientific">Streptomyces tremellae</name>
    <dbReference type="NCBI Taxonomy" id="1124239"/>
    <lineage>
        <taxon>Bacteria</taxon>
        <taxon>Bacillati</taxon>
        <taxon>Actinomycetota</taxon>
        <taxon>Actinomycetes</taxon>
        <taxon>Kitasatosporales</taxon>
        <taxon>Streptomycetaceae</taxon>
        <taxon>Streptomyces</taxon>
    </lineage>
</organism>
<evidence type="ECO:0000313" key="3">
    <source>
        <dbReference type="EMBL" id="GAA3753138.1"/>
    </source>
</evidence>
<name>A0ABP7G2A9_9ACTN</name>
<evidence type="ECO:0000313" key="4">
    <source>
        <dbReference type="Proteomes" id="UP001499884"/>
    </source>
</evidence>
<reference evidence="4" key="1">
    <citation type="journal article" date="2019" name="Int. J. Syst. Evol. Microbiol.">
        <title>The Global Catalogue of Microorganisms (GCM) 10K type strain sequencing project: providing services to taxonomists for standard genome sequencing and annotation.</title>
        <authorList>
            <consortium name="The Broad Institute Genomics Platform"/>
            <consortium name="The Broad Institute Genome Sequencing Center for Infectious Disease"/>
            <person name="Wu L."/>
            <person name="Ma J."/>
        </authorList>
    </citation>
    <scope>NUCLEOTIDE SEQUENCE [LARGE SCALE GENOMIC DNA]</scope>
    <source>
        <strain evidence="4">JCM 30846</strain>
    </source>
</reference>
<dbReference type="InterPro" id="IPR001110">
    <property type="entry name" value="UPF0012_CS"/>
</dbReference>
<keyword evidence="4" id="KW-1185">Reference proteome</keyword>
<dbReference type="PROSITE" id="PS01227">
    <property type="entry name" value="UPF0012"/>
    <property type="match status" value="1"/>
</dbReference>
<dbReference type="PANTHER" id="PTHR23088:SF27">
    <property type="entry name" value="DEAMINATED GLUTATHIONE AMIDASE"/>
    <property type="match status" value="1"/>
</dbReference>